<dbReference type="AlphaFoldDB" id="A0A9D3U813"/>
<keyword evidence="3" id="KW-1185">Reference proteome</keyword>
<comment type="caution">
    <text evidence="2">The sequence shown here is derived from an EMBL/GenBank/DDBJ whole genome shotgun (WGS) entry which is preliminary data.</text>
</comment>
<evidence type="ECO:0000256" key="1">
    <source>
        <dbReference type="SAM" id="Phobius"/>
    </source>
</evidence>
<dbReference type="Proteomes" id="UP000828251">
    <property type="component" value="Unassembled WGS sequence"/>
</dbReference>
<keyword evidence="1" id="KW-0472">Membrane</keyword>
<accession>A0A9D3U813</accession>
<feature type="transmembrane region" description="Helical" evidence="1">
    <location>
        <begin position="26"/>
        <end position="48"/>
    </location>
</feature>
<sequence length="97" mass="11052">MMSHVQLALLHSLKQMRHHIMERIKATLAVVVEDMAVVVVVVMVVVMVKDVDVNDVVISKIPTKSGIKRMERMIKIQWAKWKICVIVVEVKTIGHVN</sequence>
<organism evidence="2 3">
    <name type="scientific">Gossypium stocksii</name>
    <dbReference type="NCBI Taxonomy" id="47602"/>
    <lineage>
        <taxon>Eukaryota</taxon>
        <taxon>Viridiplantae</taxon>
        <taxon>Streptophyta</taxon>
        <taxon>Embryophyta</taxon>
        <taxon>Tracheophyta</taxon>
        <taxon>Spermatophyta</taxon>
        <taxon>Magnoliopsida</taxon>
        <taxon>eudicotyledons</taxon>
        <taxon>Gunneridae</taxon>
        <taxon>Pentapetalae</taxon>
        <taxon>rosids</taxon>
        <taxon>malvids</taxon>
        <taxon>Malvales</taxon>
        <taxon>Malvaceae</taxon>
        <taxon>Malvoideae</taxon>
        <taxon>Gossypium</taxon>
    </lineage>
</organism>
<gene>
    <name evidence="2" type="ORF">J1N35_043940</name>
</gene>
<name>A0A9D3U813_9ROSI</name>
<evidence type="ECO:0000313" key="2">
    <source>
        <dbReference type="EMBL" id="KAH1031766.1"/>
    </source>
</evidence>
<proteinExistence type="predicted"/>
<reference evidence="2 3" key="1">
    <citation type="journal article" date="2021" name="Plant Biotechnol. J.">
        <title>Multi-omics assisted identification of the key and species-specific regulatory components of drought-tolerant mechanisms in Gossypium stocksii.</title>
        <authorList>
            <person name="Yu D."/>
            <person name="Ke L."/>
            <person name="Zhang D."/>
            <person name="Wu Y."/>
            <person name="Sun Y."/>
            <person name="Mei J."/>
            <person name="Sun J."/>
            <person name="Sun Y."/>
        </authorList>
    </citation>
    <scope>NUCLEOTIDE SEQUENCE [LARGE SCALE GENOMIC DNA]</scope>
    <source>
        <strain evidence="3">cv. E1</strain>
        <tissue evidence="2">Leaf</tissue>
    </source>
</reference>
<keyword evidence="1" id="KW-1133">Transmembrane helix</keyword>
<protein>
    <submittedName>
        <fullName evidence="2">Uncharacterized protein</fullName>
    </submittedName>
</protein>
<dbReference type="EMBL" id="JAIQCV010000013">
    <property type="protein sequence ID" value="KAH1031766.1"/>
    <property type="molecule type" value="Genomic_DNA"/>
</dbReference>
<keyword evidence="1" id="KW-0812">Transmembrane</keyword>
<evidence type="ECO:0000313" key="3">
    <source>
        <dbReference type="Proteomes" id="UP000828251"/>
    </source>
</evidence>